<dbReference type="RefSeq" id="WP_208668312.1">
    <property type="nucleotide sequence ID" value="NZ_CP024767.1"/>
</dbReference>
<dbReference type="Proteomes" id="UP000291121">
    <property type="component" value="Chromosome"/>
</dbReference>
<dbReference type="EMBL" id="CP024767">
    <property type="protein sequence ID" value="QAY86238.1"/>
    <property type="molecule type" value="Genomic_DNA"/>
</dbReference>
<keyword evidence="2" id="KW-1185">Reference proteome</keyword>
<protein>
    <recommendedName>
        <fullName evidence="3">DUF1652 domain-containing protein</fullName>
    </recommendedName>
</protein>
<accession>A0A4P6G6C3</accession>
<name>A0A4P6G6C3_9PSED</name>
<dbReference type="Pfam" id="PF07865">
    <property type="entry name" value="DUF1652"/>
    <property type="match status" value="1"/>
</dbReference>
<evidence type="ECO:0000313" key="2">
    <source>
        <dbReference type="Proteomes" id="UP000291121"/>
    </source>
</evidence>
<dbReference type="InterPro" id="IPR012448">
    <property type="entry name" value="DUF1652"/>
</dbReference>
<sequence length="79" mass="8636">MISMLELRHIIECGFLPFSCTCTANPDGSLMIKVFDPSSGQIELLVTAVTTEKLTSSRAIVELIGELRSEMAARRTSFA</sequence>
<dbReference type="AlphaFoldDB" id="A0A4P6G6C3"/>
<evidence type="ECO:0008006" key="3">
    <source>
        <dbReference type="Google" id="ProtNLM"/>
    </source>
</evidence>
<evidence type="ECO:0000313" key="1">
    <source>
        <dbReference type="EMBL" id="QAY86238.1"/>
    </source>
</evidence>
<proteinExistence type="predicted"/>
<reference evidence="1 2" key="1">
    <citation type="submission" date="2017-11" db="EMBL/GenBank/DDBJ databases">
        <title>Genome sequence of Pseudomonas arsenicoxydans ACM1.</title>
        <authorList>
            <person name="Nascimento F.X."/>
        </authorList>
    </citation>
    <scope>NUCLEOTIDE SEQUENCE [LARGE SCALE GENOMIC DNA]</scope>
    <source>
        <strain evidence="1 2">ACM1</strain>
    </source>
</reference>
<organism evidence="1 2">
    <name type="scientific">Pseudomonas arsenicoxydans</name>
    <dbReference type="NCBI Taxonomy" id="702115"/>
    <lineage>
        <taxon>Bacteria</taxon>
        <taxon>Pseudomonadati</taxon>
        <taxon>Pseudomonadota</taxon>
        <taxon>Gammaproteobacteria</taxon>
        <taxon>Pseudomonadales</taxon>
        <taxon>Pseudomonadaceae</taxon>
        <taxon>Pseudomonas</taxon>
    </lineage>
</organism>
<gene>
    <name evidence="1" type="ORF">CUN61_20785</name>
</gene>